<dbReference type="Gene3D" id="2.30.29.30">
    <property type="entry name" value="Pleckstrin-homology domain (PH domain)/Phosphotyrosine-binding domain (PTB)"/>
    <property type="match status" value="1"/>
</dbReference>
<name>A0A6G1HYV7_9PEZI</name>
<feature type="compositionally biased region" description="Low complexity" evidence="1">
    <location>
        <begin position="451"/>
        <end position="468"/>
    </location>
</feature>
<dbReference type="OrthoDB" id="5593352at2759"/>
<feature type="region of interest" description="Disordered" evidence="1">
    <location>
        <begin position="180"/>
        <end position="268"/>
    </location>
</feature>
<feature type="compositionally biased region" description="Basic residues" evidence="1">
    <location>
        <begin position="213"/>
        <end position="222"/>
    </location>
</feature>
<evidence type="ECO:0000256" key="1">
    <source>
        <dbReference type="SAM" id="MobiDB-lite"/>
    </source>
</evidence>
<feature type="compositionally biased region" description="Basic and acidic residues" evidence="1">
    <location>
        <begin position="187"/>
        <end position="199"/>
    </location>
</feature>
<dbReference type="InterPro" id="IPR011993">
    <property type="entry name" value="PH-like_dom_sf"/>
</dbReference>
<dbReference type="PANTHER" id="PTHR42073">
    <property type="entry name" value="MEIOTIC EXPRESSION UP-REGULATED PROTEIN 6"/>
    <property type="match status" value="1"/>
</dbReference>
<feature type="compositionally biased region" description="Basic and acidic residues" evidence="1">
    <location>
        <begin position="584"/>
        <end position="608"/>
    </location>
</feature>
<feature type="compositionally biased region" description="Low complexity" evidence="1">
    <location>
        <begin position="253"/>
        <end position="268"/>
    </location>
</feature>
<dbReference type="CDD" id="cd00821">
    <property type="entry name" value="PH"/>
    <property type="match status" value="1"/>
</dbReference>
<feature type="region of interest" description="Disordered" evidence="1">
    <location>
        <begin position="281"/>
        <end position="624"/>
    </location>
</feature>
<evidence type="ECO:0000313" key="3">
    <source>
        <dbReference type="EMBL" id="KAF2401243.1"/>
    </source>
</evidence>
<dbReference type="SUPFAM" id="SSF50729">
    <property type="entry name" value="PH domain-like"/>
    <property type="match status" value="1"/>
</dbReference>
<feature type="compositionally biased region" description="Low complexity" evidence="1">
    <location>
        <begin position="609"/>
        <end position="624"/>
    </location>
</feature>
<feature type="compositionally biased region" description="Basic and acidic residues" evidence="1">
    <location>
        <begin position="232"/>
        <end position="252"/>
    </location>
</feature>
<feature type="compositionally biased region" description="Low complexity" evidence="1">
    <location>
        <begin position="499"/>
        <end position="510"/>
    </location>
</feature>
<gene>
    <name evidence="3" type="ORF">EJ06DRAFT_383777</name>
</gene>
<feature type="compositionally biased region" description="Basic and acidic residues" evidence="1">
    <location>
        <begin position="317"/>
        <end position="349"/>
    </location>
</feature>
<feature type="compositionally biased region" description="Basic and acidic residues" evidence="1">
    <location>
        <begin position="513"/>
        <end position="545"/>
    </location>
</feature>
<dbReference type="PANTHER" id="PTHR42073:SF1">
    <property type="entry name" value="MEIOTIC EXPRESSION UP-REGULATED PROTEIN 6"/>
    <property type="match status" value="1"/>
</dbReference>
<feature type="compositionally biased region" description="Basic and acidic residues" evidence="1">
    <location>
        <begin position="434"/>
        <end position="445"/>
    </location>
</feature>
<feature type="compositionally biased region" description="Low complexity" evidence="1">
    <location>
        <begin position="288"/>
        <end position="316"/>
    </location>
</feature>
<sequence length="624" mass="65499">MSTEETKPVLDTTAPALPVVEPKFDGHLGYNAPGNFLKDLLPIPPKKQYFWFGSEEGVPADKLSHYLAAGKPHFANATAAWSEQTGKGLLYFSKHGEKKDVPTGVLNLAEAEEIKESGEHDISFKLHGHKHKFSANNAEERSGWVASIKKVSEEAKALKATITESEGYKAALEKLSKPSLAVPKPESVAKKSTEVKPEGETPAESTTEEAKKSIKARSRSRGKPGSVFGSLFKKDEAKPEEAKKEEEAKPAETTEAAPVVEAPVATESETAAGKLDWFAASVPGSDLPAEPAAEAAPAAETPAADAAAPAEAAAAAEEPKEEAKDVKAGRRVSRWEGFFKKADKPKEVETPAAAPAPTVVEPETAAPTEPAEGAAGVLPLTEAPAVPAPAAEEKPVTPTKERKPSLFSTLRERVRSPSAEHPPVIAAPAAAEAPKVDDATPKVDEAAPTDAPVETAPTGAPAETEAPTNGETTSPPETKRRSSFFALSSLKHSLKKPVEAASAAAPTTATETEEAKPAEEAAKSAEAEATEPEVKAAPKEKKDNPVAKILRKTSIAIRGNKEKKEVKAPTKVDETTEPAAEAVKPVEEPTKAEETAAPAEEKKEEEKPAAPVVPETAPTVSATA</sequence>
<keyword evidence="4" id="KW-1185">Reference proteome</keyword>
<feature type="compositionally biased region" description="Low complexity" evidence="1">
    <location>
        <begin position="350"/>
        <end position="390"/>
    </location>
</feature>
<dbReference type="InterPro" id="IPR039483">
    <property type="entry name" value="Meu6_PH_dom"/>
</dbReference>
<dbReference type="InterPro" id="IPR039712">
    <property type="entry name" value="Meu6"/>
</dbReference>
<dbReference type="AlphaFoldDB" id="A0A6G1HYV7"/>
<dbReference type="EMBL" id="ML996693">
    <property type="protein sequence ID" value="KAF2401243.1"/>
    <property type="molecule type" value="Genomic_DNA"/>
</dbReference>
<protein>
    <recommendedName>
        <fullName evidence="2">Meiotic expression up-regulated protein 6 PH domain-containing protein</fullName>
    </recommendedName>
</protein>
<reference evidence="3" key="1">
    <citation type="journal article" date="2020" name="Stud. Mycol.">
        <title>101 Dothideomycetes genomes: a test case for predicting lifestyles and emergence of pathogens.</title>
        <authorList>
            <person name="Haridas S."/>
            <person name="Albert R."/>
            <person name="Binder M."/>
            <person name="Bloem J."/>
            <person name="Labutti K."/>
            <person name="Salamov A."/>
            <person name="Andreopoulos B."/>
            <person name="Baker S."/>
            <person name="Barry K."/>
            <person name="Bills G."/>
            <person name="Bluhm B."/>
            <person name="Cannon C."/>
            <person name="Castanera R."/>
            <person name="Culley D."/>
            <person name="Daum C."/>
            <person name="Ezra D."/>
            <person name="Gonzalez J."/>
            <person name="Henrissat B."/>
            <person name="Kuo A."/>
            <person name="Liang C."/>
            <person name="Lipzen A."/>
            <person name="Lutzoni F."/>
            <person name="Magnuson J."/>
            <person name="Mondo S."/>
            <person name="Nolan M."/>
            <person name="Ohm R."/>
            <person name="Pangilinan J."/>
            <person name="Park H.-J."/>
            <person name="Ramirez L."/>
            <person name="Alfaro M."/>
            <person name="Sun H."/>
            <person name="Tritt A."/>
            <person name="Yoshinaga Y."/>
            <person name="Zwiers L.-H."/>
            <person name="Turgeon B."/>
            <person name="Goodwin S."/>
            <person name="Spatafora J."/>
            <person name="Crous P."/>
            <person name="Grigoriev I."/>
        </authorList>
    </citation>
    <scope>NUCLEOTIDE SEQUENCE</scope>
    <source>
        <strain evidence="3">CBS 262.69</strain>
    </source>
</reference>
<feature type="compositionally biased region" description="Basic and acidic residues" evidence="1">
    <location>
        <begin position="391"/>
        <end position="415"/>
    </location>
</feature>
<evidence type="ECO:0000313" key="4">
    <source>
        <dbReference type="Proteomes" id="UP000799640"/>
    </source>
</evidence>
<dbReference type="Pfam" id="PF15406">
    <property type="entry name" value="PH_6"/>
    <property type="match status" value="1"/>
</dbReference>
<accession>A0A6G1HYV7</accession>
<proteinExistence type="predicted"/>
<dbReference type="Proteomes" id="UP000799640">
    <property type="component" value="Unassembled WGS sequence"/>
</dbReference>
<evidence type="ECO:0000259" key="2">
    <source>
        <dbReference type="Pfam" id="PF15406"/>
    </source>
</evidence>
<organism evidence="3 4">
    <name type="scientific">Trichodelitschia bisporula</name>
    <dbReference type="NCBI Taxonomy" id="703511"/>
    <lineage>
        <taxon>Eukaryota</taxon>
        <taxon>Fungi</taxon>
        <taxon>Dikarya</taxon>
        <taxon>Ascomycota</taxon>
        <taxon>Pezizomycotina</taxon>
        <taxon>Dothideomycetes</taxon>
        <taxon>Dothideomycetes incertae sedis</taxon>
        <taxon>Phaeotrichales</taxon>
        <taxon>Phaeotrichaceae</taxon>
        <taxon>Trichodelitschia</taxon>
    </lineage>
</organism>
<feature type="compositionally biased region" description="Basic and acidic residues" evidence="1">
    <location>
        <begin position="559"/>
        <end position="574"/>
    </location>
</feature>
<feature type="compositionally biased region" description="Low complexity" evidence="1">
    <location>
        <begin position="419"/>
        <end position="433"/>
    </location>
</feature>
<feature type="domain" description="Meiotic expression up-regulated protein 6 PH" evidence="2">
    <location>
        <begin position="46"/>
        <end position="150"/>
    </location>
</feature>